<name>A0ABQ5CST1_9ASTR</name>
<gene>
    <name evidence="1" type="ORF">Tco_0910054</name>
</gene>
<evidence type="ECO:0000313" key="2">
    <source>
        <dbReference type="Proteomes" id="UP001151760"/>
    </source>
</evidence>
<evidence type="ECO:0000313" key="1">
    <source>
        <dbReference type="EMBL" id="GJT29779.1"/>
    </source>
</evidence>
<evidence type="ECO:0008006" key="3">
    <source>
        <dbReference type="Google" id="ProtNLM"/>
    </source>
</evidence>
<sequence length="135" mass="15485">MLDTTNFESWQQSICLYCRGKDNGENILKSIDKGPFKMGKLRETLAEGVLHLNLEQDRVFADLTPEEKERHKADICATNILLQVKLKRGLKTSNNDQLYAYLKQHKAHANENKMMLERFSPLTADPFSLVSNALF</sequence>
<organism evidence="1 2">
    <name type="scientific">Tanacetum coccineum</name>
    <dbReference type="NCBI Taxonomy" id="301880"/>
    <lineage>
        <taxon>Eukaryota</taxon>
        <taxon>Viridiplantae</taxon>
        <taxon>Streptophyta</taxon>
        <taxon>Embryophyta</taxon>
        <taxon>Tracheophyta</taxon>
        <taxon>Spermatophyta</taxon>
        <taxon>Magnoliopsida</taxon>
        <taxon>eudicotyledons</taxon>
        <taxon>Gunneridae</taxon>
        <taxon>Pentapetalae</taxon>
        <taxon>asterids</taxon>
        <taxon>campanulids</taxon>
        <taxon>Asterales</taxon>
        <taxon>Asteraceae</taxon>
        <taxon>Asteroideae</taxon>
        <taxon>Anthemideae</taxon>
        <taxon>Anthemidinae</taxon>
        <taxon>Tanacetum</taxon>
    </lineage>
</organism>
<dbReference type="EMBL" id="BQNB010014570">
    <property type="protein sequence ID" value="GJT29779.1"/>
    <property type="molecule type" value="Genomic_DNA"/>
</dbReference>
<reference evidence="1" key="2">
    <citation type="submission" date="2022-01" db="EMBL/GenBank/DDBJ databases">
        <authorList>
            <person name="Yamashiro T."/>
            <person name="Shiraishi A."/>
            <person name="Satake H."/>
            <person name="Nakayama K."/>
        </authorList>
    </citation>
    <scope>NUCLEOTIDE SEQUENCE</scope>
</reference>
<reference evidence="1" key="1">
    <citation type="journal article" date="2022" name="Int. J. Mol. Sci.">
        <title>Draft Genome of Tanacetum Coccineum: Genomic Comparison of Closely Related Tanacetum-Family Plants.</title>
        <authorList>
            <person name="Yamashiro T."/>
            <person name="Shiraishi A."/>
            <person name="Nakayama K."/>
            <person name="Satake H."/>
        </authorList>
    </citation>
    <scope>NUCLEOTIDE SEQUENCE</scope>
</reference>
<protein>
    <recommendedName>
        <fullName evidence="3">Retrovirus-related Pol polyprotein from transposon TNT 1-94</fullName>
    </recommendedName>
</protein>
<keyword evidence="2" id="KW-1185">Reference proteome</keyword>
<dbReference type="Proteomes" id="UP001151760">
    <property type="component" value="Unassembled WGS sequence"/>
</dbReference>
<proteinExistence type="predicted"/>
<accession>A0ABQ5CST1</accession>
<comment type="caution">
    <text evidence="1">The sequence shown here is derived from an EMBL/GenBank/DDBJ whole genome shotgun (WGS) entry which is preliminary data.</text>
</comment>